<feature type="region of interest" description="Disordered" evidence="5">
    <location>
        <begin position="312"/>
        <end position="348"/>
    </location>
</feature>
<dbReference type="SUPFAM" id="SSF103481">
    <property type="entry name" value="Multidrug resistance efflux transporter EmrE"/>
    <property type="match status" value="1"/>
</dbReference>
<dbReference type="PANTHER" id="PTHR12570">
    <property type="match status" value="1"/>
</dbReference>
<feature type="transmembrane region" description="Helical" evidence="6">
    <location>
        <begin position="230"/>
        <end position="248"/>
    </location>
</feature>
<evidence type="ECO:0000256" key="4">
    <source>
        <dbReference type="ARBA" id="ARBA00023136"/>
    </source>
</evidence>
<dbReference type="OrthoDB" id="2504919at2759"/>
<evidence type="ECO:0000256" key="3">
    <source>
        <dbReference type="ARBA" id="ARBA00022989"/>
    </source>
</evidence>
<keyword evidence="4 6" id="KW-0472">Membrane</keyword>
<keyword evidence="3 6" id="KW-1133">Transmembrane helix</keyword>
<comment type="subcellular location">
    <subcellularLocation>
        <location evidence="1">Membrane</location>
        <topology evidence="1">Multi-pass membrane protein</topology>
    </subcellularLocation>
</comment>
<evidence type="ECO:0008006" key="9">
    <source>
        <dbReference type="Google" id="ProtNLM"/>
    </source>
</evidence>
<dbReference type="GO" id="GO:0015095">
    <property type="term" value="F:magnesium ion transmembrane transporter activity"/>
    <property type="evidence" value="ECO:0007669"/>
    <property type="project" value="InterPro"/>
</dbReference>
<dbReference type="Proteomes" id="UP000193498">
    <property type="component" value="Unassembled WGS sequence"/>
</dbReference>
<dbReference type="InterPro" id="IPR037185">
    <property type="entry name" value="EmrE-like"/>
</dbReference>
<feature type="transmembrane region" description="Helical" evidence="6">
    <location>
        <begin position="138"/>
        <end position="155"/>
    </location>
</feature>
<evidence type="ECO:0000313" key="8">
    <source>
        <dbReference type="Proteomes" id="UP000193498"/>
    </source>
</evidence>
<evidence type="ECO:0000256" key="6">
    <source>
        <dbReference type="SAM" id="Phobius"/>
    </source>
</evidence>
<dbReference type="EMBL" id="MCFE01000237">
    <property type="protein sequence ID" value="ORX93390.1"/>
    <property type="molecule type" value="Genomic_DNA"/>
</dbReference>
<comment type="caution">
    <text evidence="7">The sequence shown here is derived from an EMBL/GenBank/DDBJ whole genome shotgun (WGS) entry which is preliminary data.</text>
</comment>
<name>A0A1Y1Y5T8_9FUNG</name>
<dbReference type="Pfam" id="PF05653">
    <property type="entry name" value="Mg_trans_NIPA"/>
    <property type="match status" value="1"/>
</dbReference>
<evidence type="ECO:0000256" key="5">
    <source>
        <dbReference type="SAM" id="MobiDB-lite"/>
    </source>
</evidence>
<dbReference type="STRING" id="1314790.A0A1Y1Y5T8"/>
<reference evidence="7 8" key="1">
    <citation type="submission" date="2016-07" db="EMBL/GenBank/DDBJ databases">
        <title>Pervasive Adenine N6-methylation of Active Genes in Fungi.</title>
        <authorList>
            <consortium name="DOE Joint Genome Institute"/>
            <person name="Mondo S.J."/>
            <person name="Dannebaum R.O."/>
            <person name="Kuo R.C."/>
            <person name="Labutti K."/>
            <person name="Haridas S."/>
            <person name="Kuo A."/>
            <person name="Salamov A."/>
            <person name="Ahrendt S.R."/>
            <person name="Lipzen A."/>
            <person name="Sullivan W."/>
            <person name="Andreopoulos W.B."/>
            <person name="Clum A."/>
            <person name="Lindquist E."/>
            <person name="Daum C."/>
            <person name="Ramamoorthy G.K."/>
            <person name="Gryganskyi A."/>
            <person name="Culley D."/>
            <person name="Magnuson J.K."/>
            <person name="James T.Y."/>
            <person name="O'Malley M.A."/>
            <person name="Stajich J.E."/>
            <person name="Spatafora J.W."/>
            <person name="Visel A."/>
            <person name="Grigoriev I.V."/>
        </authorList>
    </citation>
    <scope>NUCLEOTIDE SEQUENCE [LARGE SCALE GENOMIC DNA]</scope>
    <source>
        <strain evidence="7 8">CBS 931.73</strain>
    </source>
</reference>
<feature type="transmembrane region" description="Helical" evidence="6">
    <location>
        <begin position="100"/>
        <end position="118"/>
    </location>
</feature>
<protein>
    <recommendedName>
        <fullName evidence="9">DUF803-domain-containing protein</fullName>
    </recommendedName>
</protein>
<keyword evidence="2 6" id="KW-0812">Transmembrane</keyword>
<proteinExistence type="predicted"/>
<feature type="transmembrane region" description="Helical" evidence="6">
    <location>
        <begin position="43"/>
        <end position="63"/>
    </location>
</feature>
<dbReference type="InParanoid" id="A0A1Y1Y5T8"/>
<sequence length="348" mass="38578">MSNNFHLSEENNVHSIGLNLQRKSHLINESHPKENRQTEWRRPMWLTGFVIFLASNVFGSLFSIGFLPIIILAPLGAITLITNAICAKLILGDSFPMQSILATGLIVLGAVTIALFGTVLEPNHSLDDLIFLYQRQPFIIYITVVFLLLSLIIAATKFLEKVLARIQIDHETTYSAVSAVALVKMKLLLGSLYAFISGTLSSHTLMFAKGGVELLLITILERRNQFDRPLSWVIALAVLCSALLQLYYLNKSLQLCDTLLLVPISFCAYNVSSLCNGLVYYNQWDRLEWWQLILVILGVAVLSLGVFALSHTNDPTSSPPRARPGLSIKGKAKGSTSKNTERTPLLHS</sequence>
<evidence type="ECO:0000256" key="2">
    <source>
        <dbReference type="ARBA" id="ARBA00022692"/>
    </source>
</evidence>
<keyword evidence="8" id="KW-1185">Reference proteome</keyword>
<dbReference type="AlphaFoldDB" id="A0A1Y1Y5T8"/>
<accession>A0A1Y1Y5T8</accession>
<dbReference type="Gene3D" id="1.10.3730.20">
    <property type="match status" value="1"/>
</dbReference>
<feature type="transmembrane region" description="Helical" evidence="6">
    <location>
        <begin position="69"/>
        <end position="91"/>
    </location>
</feature>
<gene>
    <name evidence="7" type="ORF">K493DRAFT_375270</name>
</gene>
<feature type="transmembrane region" description="Helical" evidence="6">
    <location>
        <begin position="260"/>
        <end position="283"/>
    </location>
</feature>
<evidence type="ECO:0000313" key="7">
    <source>
        <dbReference type="EMBL" id="ORX93390.1"/>
    </source>
</evidence>
<organism evidence="7 8">
    <name type="scientific">Basidiobolus meristosporus CBS 931.73</name>
    <dbReference type="NCBI Taxonomy" id="1314790"/>
    <lineage>
        <taxon>Eukaryota</taxon>
        <taxon>Fungi</taxon>
        <taxon>Fungi incertae sedis</taxon>
        <taxon>Zoopagomycota</taxon>
        <taxon>Entomophthoromycotina</taxon>
        <taxon>Basidiobolomycetes</taxon>
        <taxon>Basidiobolales</taxon>
        <taxon>Basidiobolaceae</taxon>
        <taxon>Basidiobolus</taxon>
    </lineage>
</organism>
<evidence type="ECO:0000256" key="1">
    <source>
        <dbReference type="ARBA" id="ARBA00004141"/>
    </source>
</evidence>
<dbReference type="PANTHER" id="PTHR12570:SF86">
    <property type="entry name" value="ADR321CP"/>
    <property type="match status" value="1"/>
</dbReference>
<feature type="transmembrane region" description="Helical" evidence="6">
    <location>
        <begin position="289"/>
        <end position="309"/>
    </location>
</feature>
<dbReference type="GO" id="GO:0016020">
    <property type="term" value="C:membrane"/>
    <property type="evidence" value="ECO:0007669"/>
    <property type="project" value="UniProtKB-SubCell"/>
</dbReference>
<dbReference type="InterPro" id="IPR008521">
    <property type="entry name" value="Mg_trans_NIPA"/>
</dbReference>